<dbReference type="InterPro" id="IPR037171">
    <property type="entry name" value="NagB/RpiA_transferase-like"/>
</dbReference>
<evidence type="ECO:0000256" key="1">
    <source>
        <dbReference type="RuleBase" id="RU003814"/>
    </source>
</evidence>
<keyword evidence="2" id="KW-0413">Isomerase</keyword>
<dbReference type="Pfam" id="PF01008">
    <property type="entry name" value="IF-2B"/>
    <property type="match status" value="1"/>
</dbReference>
<dbReference type="EMBL" id="JACHFH010000001">
    <property type="protein sequence ID" value="MBB5335059.1"/>
    <property type="molecule type" value="Genomic_DNA"/>
</dbReference>
<dbReference type="InterPro" id="IPR000649">
    <property type="entry name" value="IF-2B-related"/>
</dbReference>
<protein>
    <submittedName>
        <fullName evidence="2">Methylthioribose-1-phosphate isomerase</fullName>
    </submittedName>
</protein>
<comment type="similarity">
    <text evidence="1">Belongs to the eIF-2B alpha/beta/delta subunits family.</text>
</comment>
<proteinExistence type="inferred from homology"/>
<reference evidence="2 3" key="1">
    <citation type="submission" date="2020-08" db="EMBL/GenBank/DDBJ databases">
        <title>Genomic Encyclopedia of Type Strains, Phase IV (KMG-IV): sequencing the most valuable type-strain genomes for metagenomic binning, comparative biology and taxonomic classification.</title>
        <authorList>
            <person name="Goeker M."/>
        </authorList>
    </citation>
    <scope>NUCLEOTIDE SEQUENCE [LARGE SCALE GENOMIC DNA]</scope>
    <source>
        <strain evidence="2 3">DSM 24661</strain>
    </source>
</reference>
<gene>
    <name evidence="2" type="ORF">HNR32_000159</name>
</gene>
<dbReference type="Gene3D" id="1.20.120.420">
    <property type="entry name" value="translation initiation factor eif-2b, domain 1"/>
    <property type="match status" value="1"/>
</dbReference>
<accession>A0A840UDH0</accession>
<evidence type="ECO:0000313" key="2">
    <source>
        <dbReference type="EMBL" id="MBB5335059.1"/>
    </source>
</evidence>
<organism evidence="2 3">
    <name type="scientific">Pectinatus brassicae</name>
    <dbReference type="NCBI Taxonomy" id="862415"/>
    <lineage>
        <taxon>Bacteria</taxon>
        <taxon>Bacillati</taxon>
        <taxon>Bacillota</taxon>
        <taxon>Negativicutes</taxon>
        <taxon>Selenomonadales</taxon>
        <taxon>Selenomonadaceae</taxon>
        <taxon>Pectinatus</taxon>
    </lineage>
</organism>
<evidence type="ECO:0000313" key="3">
    <source>
        <dbReference type="Proteomes" id="UP000559117"/>
    </source>
</evidence>
<dbReference type="GO" id="GO:0016853">
    <property type="term" value="F:isomerase activity"/>
    <property type="evidence" value="ECO:0007669"/>
    <property type="project" value="UniProtKB-KW"/>
</dbReference>
<dbReference type="InterPro" id="IPR027363">
    <property type="entry name" value="M1Pi_N"/>
</dbReference>
<sequence length="74" mass="8690">MTAAYGLYFAIKAAPETSFEEFYKYVQEKADYLNTSRPTAVNLSWALQRMFKKIENVKKNNIADIKKYCVRKLK</sequence>
<dbReference type="Proteomes" id="UP000559117">
    <property type="component" value="Unassembled WGS sequence"/>
</dbReference>
<keyword evidence="3" id="KW-1185">Reference proteome</keyword>
<comment type="caution">
    <text evidence="2">The sequence shown here is derived from an EMBL/GenBank/DDBJ whole genome shotgun (WGS) entry which is preliminary data.</text>
</comment>
<dbReference type="SUPFAM" id="SSF100950">
    <property type="entry name" value="NagB/RpiA/CoA transferase-like"/>
    <property type="match status" value="1"/>
</dbReference>
<dbReference type="AlphaFoldDB" id="A0A840UDH0"/>
<dbReference type="RefSeq" id="WP_196611243.1">
    <property type="nucleotide sequence ID" value="NZ_JACHFH010000001.1"/>
</dbReference>
<name>A0A840UDH0_9FIRM</name>